<dbReference type="AlphaFoldDB" id="A0A5P8KGS6"/>
<reference evidence="2 3" key="1">
    <citation type="submission" date="2019-10" db="EMBL/GenBank/DDBJ databases">
        <title>Streptomyces sp. strain GY16 isolated from leaves of Broussonetia papyrifera.</title>
        <authorList>
            <person name="Mo P."/>
        </authorList>
    </citation>
    <scope>NUCLEOTIDE SEQUENCE [LARGE SCALE GENOMIC DNA]</scope>
    <source>
        <strain evidence="2 3">GY16</strain>
    </source>
</reference>
<protein>
    <submittedName>
        <fullName evidence="2">Uncharacterized protein</fullName>
    </submittedName>
</protein>
<organism evidence="2 3">
    <name type="scientific">Streptomyces phaeolivaceus</name>
    <dbReference type="NCBI Taxonomy" id="2653200"/>
    <lineage>
        <taxon>Bacteria</taxon>
        <taxon>Bacillati</taxon>
        <taxon>Actinomycetota</taxon>
        <taxon>Actinomycetes</taxon>
        <taxon>Kitasatosporales</taxon>
        <taxon>Streptomycetaceae</taxon>
        <taxon>Streptomyces</taxon>
    </lineage>
</organism>
<accession>A0A5P8KGS6</accession>
<dbReference type="Proteomes" id="UP000327294">
    <property type="component" value="Chromosome"/>
</dbReference>
<sequence>MNINVNVNVNVNVDMDLRRRVSRSGQCRSAAVPTAAACIHAIPALGQSSNCGSRPALSPRKDHACSTQLTRN</sequence>
<dbReference type="RefSeq" id="WP_152173525.1">
    <property type="nucleotide sequence ID" value="NZ_CP045096.1"/>
</dbReference>
<dbReference type="EMBL" id="CP045096">
    <property type="protein sequence ID" value="QFR02205.1"/>
    <property type="molecule type" value="Genomic_DNA"/>
</dbReference>
<gene>
    <name evidence="2" type="ORF">F9278_45490</name>
</gene>
<evidence type="ECO:0000313" key="2">
    <source>
        <dbReference type="EMBL" id="QFR02205.1"/>
    </source>
</evidence>
<dbReference type="KEGG" id="sphv:F9278_45490"/>
<evidence type="ECO:0000256" key="1">
    <source>
        <dbReference type="SAM" id="MobiDB-lite"/>
    </source>
</evidence>
<evidence type="ECO:0000313" key="3">
    <source>
        <dbReference type="Proteomes" id="UP000327294"/>
    </source>
</evidence>
<name>A0A5P8KGS6_9ACTN</name>
<proteinExistence type="predicted"/>
<feature type="region of interest" description="Disordered" evidence="1">
    <location>
        <begin position="46"/>
        <end position="72"/>
    </location>
</feature>
<keyword evidence="3" id="KW-1185">Reference proteome</keyword>